<keyword evidence="16" id="KW-1185">Reference proteome</keyword>
<evidence type="ECO:0000256" key="2">
    <source>
        <dbReference type="ARBA" id="ARBA00004651"/>
    </source>
</evidence>
<gene>
    <name evidence="15" type="ORF">WNY58_11330</name>
</gene>
<sequence length="189" mass="20931">MVINHKLTNDATSYGWGPVIMHWFIALAVIGLYPLGWYIESLDYYDPAYKTIPVWHKSIGILVAVTLLVRIVWRLFNKPPSPLPQPAALELAAKVAHGLLYILLLITVTSGYLISTADGRAIEFFNLISIPALPVGIENQEDIAGEIHFIVATSLILLAALHAAAALKHHFIDKDSTLKRMLALREEAE</sequence>
<dbReference type="InterPro" id="IPR016174">
    <property type="entry name" value="Di-haem_cyt_TM"/>
</dbReference>
<comment type="cofactor">
    <cofactor evidence="1">
        <name>heme b</name>
        <dbReference type="ChEBI" id="CHEBI:60344"/>
    </cofactor>
</comment>
<evidence type="ECO:0000256" key="1">
    <source>
        <dbReference type="ARBA" id="ARBA00001970"/>
    </source>
</evidence>
<feature type="transmembrane region" description="Helical" evidence="13">
    <location>
        <begin position="149"/>
        <end position="171"/>
    </location>
</feature>
<evidence type="ECO:0000259" key="14">
    <source>
        <dbReference type="Pfam" id="PF01292"/>
    </source>
</evidence>
<dbReference type="Pfam" id="PF01292">
    <property type="entry name" value="Ni_hydr_CYTB"/>
    <property type="match status" value="1"/>
</dbReference>
<dbReference type="EMBL" id="JBBMRA010000010">
    <property type="protein sequence ID" value="MEM5536983.1"/>
    <property type="molecule type" value="Genomic_DNA"/>
</dbReference>
<evidence type="ECO:0000256" key="6">
    <source>
        <dbReference type="ARBA" id="ARBA00022692"/>
    </source>
</evidence>
<evidence type="ECO:0000256" key="11">
    <source>
        <dbReference type="ARBA" id="ARBA00023136"/>
    </source>
</evidence>
<evidence type="ECO:0000256" key="5">
    <source>
        <dbReference type="ARBA" id="ARBA00022617"/>
    </source>
</evidence>
<dbReference type="Gene3D" id="1.20.950.20">
    <property type="entry name" value="Transmembrane di-heme cytochromes, Chain C"/>
    <property type="match status" value="1"/>
</dbReference>
<feature type="transmembrane region" description="Helical" evidence="13">
    <location>
        <begin position="96"/>
        <end position="114"/>
    </location>
</feature>
<keyword evidence="4" id="KW-1003">Cell membrane</keyword>
<protein>
    <submittedName>
        <fullName evidence="15">Cytochrome b</fullName>
    </submittedName>
</protein>
<dbReference type="SUPFAM" id="SSF81342">
    <property type="entry name" value="Transmembrane di-heme cytochromes"/>
    <property type="match status" value="1"/>
</dbReference>
<evidence type="ECO:0000256" key="9">
    <source>
        <dbReference type="ARBA" id="ARBA00022989"/>
    </source>
</evidence>
<dbReference type="RefSeq" id="WP_067985736.1">
    <property type="nucleotide sequence ID" value="NZ_CAXBCE010000003.1"/>
</dbReference>
<keyword evidence="6 13" id="KW-0812">Transmembrane</keyword>
<reference evidence="15 16" key="1">
    <citation type="submission" date="2024-03" db="EMBL/GenBank/DDBJ databases">
        <title>Community enrichment and isolation of bacterial strains for fucoidan degradation.</title>
        <authorList>
            <person name="Sichert A."/>
        </authorList>
    </citation>
    <scope>NUCLEOTIDE SEQUENCE [LARGE SCALE GENOMIC DNA]</scope>
    <source>
        <strain evidence="15 16">AS76</strain>
    </source>
</reference>
<organism evidence="15 16">
    <name type="scientific">Neptuniibacter pectenicola</name>
    <dbReference type="NCBI Taxonomy" id="1806669"/>
    <lineage>
        <taxon>Bacteria</taxon>
        <taxon>Pseudomonadati</taxon>
        <taxon>Pseudomonadota</taxon>
        <taxon>Gammaproteobacteria</taxon>
        <taxon>Oceanospirillales</taxon>
        <taxon>Oceanospirillaceae</taxon>
        <taxon>Neptuniibacter</taxon>
    </lineage>
</organism>
<dbReference type="PANTHER" id="PTHR30529:SF1">
    <property type="entry name" value="CYTOCHROME B561 HOMOLOG 2"/>
    <property type="match status" value="1"/>
</dbReference>
<keyword evidence="8" id="KW-0249">Electron transport</keyword>
<evidence type="ECO:0000256" key="13">
    <source>
        <dbReference type="SAM" id="Phobius"/>
    </source>
</evidence>
<evidence type="ECO:0000256" key="10">
    <source>
        <dbReference type="ARBA" id="ARBA00023004"/>
    </source>
</evidence>
<dbReference type="Proteomes" id="UP001449225">
    <property type="component" value="Unassembled WGS sequence"/>
</dbReference>
<keyword evidence="7" id="KW-0479">Metal-binding</keyword>
<evidence type="ECO:0000256" key="12">
    <source>
        <dbReference type="ARBA" id="ARBA00037975"/>
    </source>
</evidence>
<keyword evidence="11 13" id="KW-0472">Membrane</keyword>
<comment type="similarity">
    <text evidence="12">Belongs to the cytochrome b561 family.</text>
</comment>
<evidence type="ECO:0000256" key="7">
    <source>
        <dbReference type="ARBA" id="ARBA00022723"/>
    </source>
</evidence>
<keyword evidence="3" id="KW-0813">Transport</keyword>
<proteinExistence type="inferred from homology"/>
<feature type="transmembrane region" description="Helical" evidence="13">
    <location>
        <begin position="20"/>
        <end position="39"/>
    </location>
</feature>
<dbReference type="InterPro" id="IPR052168">
    <property type="entry name" value="Cytochrome_b561_oxidase"/>
</dbReference>
<keyword evidence="5" id="KW-0349">Heme</keyword>
<feature type="domain" description="Cytochrome b561 bacterial/Ni-hydrogenase" evidence="14">
    <location>
        <begin position="14"/>
        <end position="182"/>
    </location>
</feature>
<evidence type="ECO:0000256" key="8">
    <source>
        <dbReference type="ARBA" id="ARBA00022982"/>
    </source>
</evidence>
<keyword evidence="10" id="KW-0408">Iron</keyword>
<evidence type="ECO:0000256" key="4">
    <source>
        <dbReference type="ARBA" id="ARBA00022475"/>
    </source>
</evidence>
<accession>A0ABU9TTD6</accession>
<dbReference type="InterPro" id="IPR011577">
    <property type="entry name" value="Cyt_b561_bac/Ni-Hgenase"/>
</dbReference>
<evidence type="ECO:0000313" key="15">
    <source>
        <dbReference type="EMBL" id="MEM5536983.1"/>
    </source>
</evidence>
<keyword evidence="9 13" id="KW-1133">Transmembrane helix</keyword>
<evidence type="ECO:0000256" key="3">
    <source>
        <dbReference type="ARBA" id="ARBA00022448"/>
    </source>
</evidence>
<evidence type="ECO:0000313" key="16">
    <source>
        <dbReference type="Proteomes" id="UP001449225"/>
    </source>
</evidence>
<feature type="transmembrane region" description="Helical" evidence="13">
    <location>
        <begin position="59"/>
        <end position="76"/>
    </location>
</feature>
<comment type="subcellular location">
    <subcellularLocation>
        <location evidence="2">Cell membrane</location>
        <topology evidence="2">Multi-pass membrane protein</topology>
    </subcellularLocation>
</comment>
<name>A0ABU9TTD6_9GAMM</name>
<dbReference type="PANTHER" id="PTHR30529">
    <property type="entry name" value="CYTOCHROME B561"/>
    <property type="match status" value="1"/>
</dbReference>
<comment type="caution">
    <text evidence="15">The sequence shown here is derived from an EMBL/GenBank/DDBJ whole genome shotgun (WGS) entry which is preliminary data.</text>
</comment>